<evidence type="ECO:0000313" key="1">
    <source>
        <dbReference type="EMBL" id="JAD62877.1"/>
    </source>
</evidence>
<dbReference type="EMBL" id="GBRH01235018">
    <property type="protein sequence ID" value="JAD62877.1"/>
    <property type="molecule type" value="Transcribed_RNA"/>
</dbReference>
<accession>A0A0A9BUC5</accession>
<organism evidence="1">
    <name type="scientific">Arundo donax</name>
    <name type="common">Giant reed</name>
    <name type="synonym">Donax arundinaceus</name>
    <dbReference type="NCBI Taxonomy" id="35708"/>
    <lineage>
        <taxon>Eukaryota</taxon>
        <taxon>Viridiplantae</taxon>
        <taxon>Streptophyta</taxon>
        <taxon>Embryophyta</taxon>
        <taxon>Tracheophyta</taxon>
        <taxon>Spermatophyta</taxon>
        <taxon>Magnoliopsida</taxon>
        <taxon>Liliopsida</taxon>
        <taxon>Poales</taxon>
        <taxon>Poaceae</taxon>
        <taxon>PACMAD clade</taxon>
        <taxon>Arundinoideae</taxon>
        <taxon>Arundineae</taxon>
        <taxon>Arundo</taxon>
    </lineage>
</organism>
<protein>
    <submittedName>
        <fullName evidence="1">Uncharacterized protein</fullName>
    </submittedName>
</protein>
<sequence length="15" mass="1942">MRLIPHTVYLYMEYI</sequence>
<reference evidence="1" key="2">
    <citation type="journal article" date="2015" name="Data Brief">
        <title>Shoot transcriptome of the giant reed, Arundo donax.</title>
        <authorList>
            <person name="Barrero R.A."/>
            <person name="Guerrero F.D."/>
            <person name="Moolhuijzen P."/>
            <person name="Goolsby J.A."/>
            <person name="Tidwell J."/>
            <person name="Bellgard S.E."/>
            <person name="Bellgard M.I."/>
        </authorList>
    </citation>
    <scope>NUCLEOTIDE SEQUENCE</scope>
    <source>
        <tissue evidence="1">Shoot tissue taken approximately 20 cm above the soil surface</tissue>
    </source>
</reference>
<name>A0A0A9BUC5_ARUDO</name>
<proteinExistence type="predicted"/>
<reference evidence="1" key="1">
    <citation type="submission" date="2014-09" db="EMBL/GenBank/DDBJ databases">
        <authorList>
            <person name="Magalhaes I.L.F."/>
            <person name="Oliveira U."/>
            <person name="Santos F.R."/>
            <person name="Vidigal T.H.D.A."/>
            <person name="Brescovit A.D."/>
            <person name="Santos A.J."/>
        </authorList>
    </citation>
    <scope>NUCLEOTIDE SEQUENCE</scope>
    <source>
        <tissue evidence="1">Shoot tissue taken approximately 20 cm above the soil surface</tissue>
    </source>
</reference>